<keyword evidence="2" id="KW-1185">Reference proteome</keyword>
<comment type="caution">
    <text evidence="1">The sequence shown here is derived from an EMBL/GenBank/DDBJ whole genome shotgun (WGS) entry which is preliminary data.</text>
</comment>
<accession>A0A926NLC2</accession>
<dbReference type="AlphaFoldDB" id="A0A926NLC2"/>
<organism evidence="1 2">
    <name type="scientific">Metabacillus arenae</name>
    <dbReference type="NCBI Taxonomy" id="2771434"/>
    <lineage>
        <taxon>Bacteria</taxon>
        <taxon>Bacillati</taxon>
        <taxon>Bacillota</taxon>
        <taxon>Bacilli</taxon>
        <taxon>Bacillales</taxon>
        <taxon>Bacillaceae</taxon>
        <taxon>Metabacillus</taxon>
    </lineage>
</organism>
<reference evidence="1" key="1">
    <citation type="submission" date="2020-09" db="EMBL/GenBank/DDBJ databases">
        <title>A novel bacterium of genus Bacillus, isolated from South China Sea.</title>
        <authorList>
            <person name="Huang H."/>
            <person name="Mo K."/>
            <person name="Hu Y."/>
        </authorList>
    </citation>
    <scope>NUCLEOTIDE SEQUENCE</scope>
    <source>
        <strain evidence="1">IB182487</strain>
    </source>
</reference>
<gene>
    <name evidence="1" type="ORF">IC621_25310</name>
</gene>
<dbReference type="RefSeq" id="WP_191162731.1">
    <property type="nucleotide sequence ID" value="NZ_JACXAI010000059.1"/>
</dbReference>
<dbReference type="Proteomes" id="UP000626844">
    <property type="component" value="Unassembled WGS sequence"/>
</dbReference>
<proteinExistence type="predicted"/>
<protein>
    <submittedName>
        <fullName evidence="1">Bh protein</fullName>
    </submittedName>
</protein>
<sequence>MKRSEMEANLFCIHCNDETPHMIIYINNEITKIECEDCRHIVELKVDIMKEFYKEIYERVSTKPSRITQEYKKDLNMFLSRLPIRVVSKPYRLIRELKESRKVIRQYRKR</sequence>
<name>A0A926NLC2_9BACI</name>
<evidence type="ECO:0000313" key="2">
    <source>
        <dbReference type="Proteomes" id="UP000626844"/>
    </source>
</evidence>
<dbReference type="EMBL" id="JACXAI010000059">
    <property type="protein sequence ID" value="MBD1383501.1"/>
    <property type="molecule type" value="Genomic_DNA"/>
</dbReference>
<evidence type="ECO:0000313" key="1">
    <source>
        <dbReference type="EMBL" id="MBD1383501.1"/>
    </source>
</evidence>